<evidence type="ECO:0000313" key="4">
    <source>
        <dbReference type="Proteomes" id="UP000646738"/>
    </source>
</evidence>
<keyword evidence="4" id="KW-1185">Reference proteome</keyword>
<dbReference type="RefSeq" id="WP_189991006.1">
    <property type="nucleotide sequence ID" value="NZ_BNCB01000003.1"/>
</dbReference>
<dbReference type="InterPro" id="IPR000587">
    <property type="entry name" value="Creatinase_N"/>
</dbReference>
<protein>
    <recommendedName>
        <fullName evidence="5">Xaa-Pro aminopeptidase</fullName>
    </recommendedName>
</protein>
<dbReference type="Gene3D" id="3.40.350.10">
    <property type="entry name" value="Creatinase/prolidase N-terminal domain"/>
    <property type="match status" value="1"/>
</dbReference>
<dbReference type="CDD" id="cd01066">
    <property type="entry name" value="APP_MetAP"/>
    <property type="match status" value="1"/>
</dbReference>
<reference evidence="4" key="1">
    <citation type="submission" date="2023-07" db="EMBL/GenBank/DDBJ databases">
        <title>Whole genome shotgun sequence of Streptomyces achromogenes subsp. rubradiris NBRC 14000.</title>
        <authorList>
            <person name="Komaki H."/>
            <person name="Tamura T."/>
        </authorList>
    </citation>
    <scope>NUCLEOTIDE SEQUENCE [LARGE SCALE GENOMIC DNA]</scope>
    <source>
        <strain evidence="4">NBRC 14000</strain>
    </source>
</reference>
<dbReference type="PANTHER" id="PTHR46112">
    <property type="entry name" value="AMINOPEPTIDASE"/>
    <property type="match status" value="1"/>
</dbReference>
<dbReference type="InterPro" id="IPR036005">
    <property type="entry name" value="Creatinase/aminopeptidase-like"/>
</dbReference>
<dbReference type="Pfam" id="PF00557">
    <property type="entry name" value="Peptidase_M24"/>
    <property type="match status" value="1"/>
</dbReference>
<dbReference type="PANTHER" id="PTHR46112:SF3">
    <property type="entry name" value="AMINOPEPTIDASE YPDF"/>
    <property type="match status" value="1"/>
</dbReference>
<proteinExistence type="predicted"/>
<comment type="caution">
    <text evidence="3">The sequence shown here is derived from an EMBL/GenBank/DDBJ whole genome shotgun (WGS) entry which is preliminary data.</text>
</comment>
<feature type="domain" description="Creatinase N-terminal" evidence="2">
    <location>
        <begin position="19"/>
        <end position="162"/>
    </location>
</feature>
<dbReference type="EMBL" id="BNEA01000007">
    <property type="protein sequence ID" value="GHI52336.1"/>
    <property type="molecule type" value="Genomic_DNA"/>
</dbReference>
<evidence type="ECO:0000259" key="2">
    <source>
        <dbReference type="Pfam" id="PF01321"/>
    </source>
</evidence>
<dbReference type="SUPFAM" id="SSF55920">
    <property type="entry name" value="Creatinase/aminopeptidase"/>
    <property type="match status" value="1"/>
</dbReference>
<evidence type="ECO:0008006" key="5">
    <source>
        <dbReference type="Google" id="ProtNLM"/>
    </source>
</evidence>
<evidence type="ECO:0000313" key="3">
    <source>
        <dbReference type="EMBL" id="GHI52336.1"/>
    </source>
</evidence>
<dbReference type="Gene3D" id="3.90.230.10">
    <property type="entry name" value="Creatinase/methionine aminopeptidase superfamily"/>
    <property type="match status" value="1"/>
</dbReference>
<evidence type="ECO:0000259" key="1">
    <source>
        <dbReference type="Pfam" id="PF00557"/>
    </source>
</evidence>
<sequence>MTDSPAHPGVDLRALSDRRTARLTGWMADAGLDHLVLTGPDHIRYATGHRAQLVSEGVDWYAAIVGADGEAEVFVPFTDTDVPEPGPALPRLRRLRPAPSWAPAACQPGQWARSLATALSTRHARRVGYDALDAGILHDVAADLPGTRFRPCAADLFALRAVKDPLEIALVEAACRINAAALDLAVDSADIGTRDHDLLAVAAAHQHRLGAEFLTHSVCNVRKGSGGWFADGAPLKEGEPFFLDIGCHGPGGYASDAARTGFVGEPPAGIARAWQQLLTAYQEGQDAARPGVRCSVIHETINACLARHKLPVTPYGTGHGVGLRCCELPSINAAGRMDSDAVLRPGHVIALEPETAVDHHGTLFVLKIEDNFAVTETGLRRLTHHTRA</sequence>
<gene>
    <name evidence="3" type="ORF">Srubr_21820</name>
</gene>
<feature type="domain" description="Peptidase M24" evidence="1">
    <location>
        <begin position="170"/>
        <end position="376"/>
    </location>
</feature>
<name>A0ABQ3R8Z8_STRRR</name>
<dbReference type="Proteomes" id="UP000646738">
    <property type="component" value="Unassembled WGS sequence"/>
</dbReference>
<accession>A0ABQ3R8Z8</accession>
<dbReference type="InterPro" id="IPR000994">
    <property type="entry name" value="Pept_M24"/>
</dbReference>
<dbReference type="InterPro" id="IPR029149">
    <property type="entry name" value="Creatin/AminoP/Spt16_N"/>
</dbReference>
<dbReference type="Pfam" id="PF01321">
    <property type="entry name" value="Creatinase_N"/>
    <property type="match status" value="1"/>
</dbReference>
<dbReference type="SUPFAM" id="SSF53092">
    <property type="entry name" value="Creatinase/prolidase N-terminal domain"/>
    <property type="match status" value="1"/>
</dbReference>
<dbReference type="InterPro" id="IPR050659">
    <property type="entry name" value="Peptidase_M24B"/>
</dbReference>
<organism evidence="3 4">
    <name type="scientific">Streptomyces rubradiris</name>
    <name type="common">Streptomyces achromogenes subsp. rubradiris</name>
    <dbReference type="NCBI Taxonomy" id="285531"/>
    <lineage>
        <taxon>Bacteria</taxon>
        <taxon>Bacillati</taxon>
        <taxon>Actinomycetota</taxon>
        <taxon>Actinomycetes</taxon>
        <taxon>Kitasatosporales</taxon>
        <taxon>Streptomycetaceae</taxon>
        <taxon>Streptomyces</taxon>
    </lineage>
</organism>